<dbReference type="Gene3D" id="2.40.50.140">
    <property type="entry name" value="Nucleic acid-binding proteins"/>
    <property type="match status" value="1"/>
</dbReference>
<feature type="region of interest" description="Disordered" evidence="1">
    <location>
        <begin position="1"/>
        <end position="36"/>
    </location>
</feature>
<feature type="compositionally biased region" description="Basic and acidic residues" evidence="1">
    <location>
        <begin position="20"/>
        <end position="35"/>
    </location>
</feature>
<feature type="domain" description="CSD" evidence="2">
    <location>
        <begin position="85"/>
        <end position="147"/>
    </location>
</feature>
<dbReference type="InterPro" id="IPR011129">
    <property type="entry name" value="CSD"/>
</dbReference>
<dbReference type="EMBL" id="REFV01000006">
    <property type="protein sequence ID" value="RMB59574.1"/>
    <property type="molecule type" value="Genomic_DNA"/>
</dbReference>
<dbReference type="OrthoDB" id="1493235at2"/>
<dbReference type="PRINTS" id="PR00050">
    <property type="entry name" value="COLDSHOCK"/>
</dbReference>
<dbReference type="GO" id="GO:0005829">
    <property type="term" value="C:cytosol"/>
    <property type="evidence" value="ECO:0007669"/>
    <property type="project" value="UniProtKB-ARBA"/>
</dbReference>
<reference evidence="3 4" key="1">
    <citation type="submission" date="2018-10" db="EMBL/GenBank/DDBJ databases">
        <title>Dokdonia luteus sp. nov., isolated from sea water.</title>
        <authorList>
            <person name="Zhou L.Y."/>
            <person name="Du Z.J."/>
        </authorList>
    </citation>
    <scope>NUCLEOTIDE SEQUENCE [LARGE SCALE GENOMIC DNA]</scope>
    <source>
        <strain evidence="3 4">SH27</strain>
    </source>
</reference>
<dbReference type="GO" id="GO:0003676">
    <property type="term" value="F:nucleic acid binding"/>
    <property type="evidence" value="ECO:0007669"/>
    <property type="project" value="InterPro"/>
</dbReference>
<sequence length="149" mass="17097">MARPQETFGKKEREKKRLKKNEEKRKRREEKKANGGEDFNEFVYVNHLGQLVDTPPDPDMKPEIEAEDIILGIPPKDETEVEDPVKTGFVEFFNSEKGFGFIKDSETPEKYFVHISSVQDGELKEGNKVSFELERGPKGLNAIKVKKVS</sequence>
<dbReference type="CDD" id="cd04458">
    <property type="entry name" value="CSP_CDS"/>
    <property type="match status" value="1"/>
</dbReference>
<name>A0A3M0G3U4_9FLAO</name>
<dbReference type="PANTHER" id="PTHR11544">
    <property type="entry name" value="COLD SHOCK DOMAIN CONTAINING PROTEINS"/>
    <property type="match status" value="1"/>
</dbReference>
<evidence type="ECO:0000256" key="1">
    <source>
        <dbReference type="SAM" id="MobiDB-lite"/>
    </source>
</evidence>
<evidence type="ECO:0000313" key="4">
    <source>
        <dbReference type="Proteomes" id="UP000281985"/>
    </source>
</evidence>
<accession>A0A3M0G3U4</accession>
<organism evidence="3 4">
    <name type="scientific">Dokdonia sinensis</name>
    <dbReference type="NCBI Taxonomy" id="2479847"/>
    <lineage>
        <taxon>Bacteria</taxon>
        <taxon>Pseudomonadati</taxon>
        <taxon>Bacteroidota</taxon>
        <taxon>Flavobacteriia</taxon>
        <taxon>Flavobacteriales</taxon>
        <taxon>Flavobacteriaceae</taxon>
        <taxon>Dokdonia</taxon>
    </lineage>
</organism>
<dbReference type="RefSeq" id="WP_121917212.1">
    <property type="nucleotide sequence ID" value="NZ_REFV01000006.1"/>
</dbReference>
<dbReference type="SMART" id="SM00357">
    <property type="entry name" value="CSP"/>
    <property type="match status" value="1"/>
</dbReference>
<dbReference type="InterPro" id="IPR002059">
    <property type="entry name" value="CSP_DNA-bd"/>
</dbReference>
<dbReference type="PROSITE" id="PS51857">
    <property type="entry name" value="CSD_2"/>
    <property type="match status" value="1"/>
</dbReference>
<evidence type="ECO:0000259" key="2">
    <source>
        <dbReference type="PROSITE" id="PS51857"/>
    </source>
</evidence>
<dbReference type="InterPro" id="IPR012340">
    <property type="entry name" value="NA-bd_OB-fold"/>
</dbReference>
<dbReference type="Pfam" id="PF00313">
    <property type="entry name" value="CSD"/>
    <property type="match status" value="1"/>
</dbReference>
<dbReference type="SUPFAM" id="SSF50249">
    <property type="entry name" value="Nucleic acid-binding proteins"/>
    <property type="match status" value="1"/>
</dbReference>
<dbReference type="Proteomes" id="UP000281985">
    <property type="component" value="Unassembled WGS sequence"/>
</dbReference>
<dbReference type="AlphaFoldDB" id="A0A3M0G3U4"/>
<dbReference type="InterPro" id="IPR050181">
    <property type="entry name" value="Cold_shock_domain"/>
</dbReference>
<keyword evidence="4" id="KW-1185">Reference proteome</keyword>
<comment type="caution">
    <text evidence="3">The sequence shown here is derived from an EMBL/GenBank/DDBJ whole genome shotgun (WGS) entry which is preliminary data.</text>
</comment>
<proteinExistence type="predicted"/>
<protein>
    <submittedName>
        <fullName evidence="3">Cold shock domain-containing protein</fullName>
    </submittedName>
</protein>
<gene>
    <name evidence="3" type="ORF">EAX61_08295</name>
</gene>
<evidence type="ECO:0000313" key="3">
    <source>
        <dbReference type="EMBL" id="RMB59574.1"/>
    </source>
</evidence>